<sequence>MTYYLYVPIAQEKVSSTLQATIKDWVKAENIKQKEVVVTYLGEKGLKNLPPYAKIYVLAPGTATTPTSIENQAKDYELALNFPSTSQQFYLSEGKTQLSVPKMVDEMIADGLFSRNAEELSEDIPNIHIKLFFQNAGKQASRLAKIFEYFIDLKKPTTPVNIRMDYYPDSLLQAPGKKGKPHKYAIHSSKNTFLRAKEVRESLFSEGCQPMLSIEAVREAVREYYIYKSSRFCGLSHLFGLNEWFTSKDSALTIDSLLKPEMKDEDRFIKAKNFIKAFPNNKLADYLRELVDNSVNDNKEKFWSSQAAQV</sequence>
<dbReference type="AlphaFoldDB" id="A0A0W0SLS6"/>
<evidence type="ECO:0000313" key="2">
    <source>
        <dbReference type="Proteomes" id="UP000054736"/>
    </source>
</evidence>
<reference evidence="1 2" key="1">
    <citation type="submission" date="2015-11" db="EMBL/GenBank/DDBJ databases">
        <title>Genomic analysis of 38 Legionella species identifies large and diverse effector repertoires.</title>
        <authorList>
            <person name="Burstein D."/>
            <person name="Amaro F."/>
            <person name="Zusman T."/>
            <person name="Lifshitz Z."/>
            <person name="Cohen O."/>
            <person name="Gilbert J.A."/>
            <person name="Pupko T."/>
            <person name="Shuman H.A."/>
            <person name="Segal G."/>
        </authorList>
    </citation>
    <scope>NUCLEOTIDE SEQUENCE [LARGE SCALE GENOMIC DNA]</scope>
    <source>
        <strain evidence="1 2">ATCC 700990</strain>
    </source>
</reference>
<proteinExistence type="predicted"/>
<dbReference type="Proteomes" id="UP000054736">
    <property type="component" value="Unassembled WGS sequence"/>
</dbReference>
<name>A0A0W0SLS6_9GAMM</name>
<dbReference type="RefSeq" id="WP_058497341.1">
    <property type="nucleotide sequence ID" value="NZ_CAAAIU010000009.1"/>
</dbReference>
<organism evidence="1 2">
    <name type="scientific">Legionella drozanskii LLAP-1</name>
    <dbReference type="NCBI Taxonomy" id="1212489"/>
    <lineage>
        <taxon>Bacteria</taxon>
        <taxon>Pseudomonadati</taxon>
        <taxon>Pseudomonadota</taxon>
        <taxon>Gammaproteobacteria</taxon>
        <taxon>Legionellales</taxon>
        <taxon>Legionellaceae</taxon>
        <taxon>Legionella</taxon>
    </lineage>
</organism>
<dbReference type="PATRIC" id="fig|1212489.4.peg.3256"/>
<comment type="caution">
    <text evidence="1">The sequence shown here is derived from an EMBL/GenBank/DDBJ whole genome shotgun (WGS) entry which is preliminary data.</text>
</comment>
<gene>
    <name evidence="1" type="ORF">Ldro_3076</name>
</gene>
<keyword evidence="2" id="KW-1185">Reference proteome</keyword>
<accession>A0A0W0SLS6</accession>
<dbReference type="EMBL" id="LNXY01000033">
    <property type="protein sequence ID" value="KTC84270.1"/>
    <property type="molecule type" value="Genomic_DNA"/>
</dbReference>
<evidence type="ECO:0000313" key="1">
    <source>
        <dbReference type="EMBL" id="KTC84270.1"/>
    </source>
</evidence>
<dbReference type="OrthoDB" id="5638079at2"/>
<protein>
    <submittedName>
        <fullName evidence="1">Uncharacterized protein</fullName>
    </submittedName>
</protein>